<dbReference type="PATRIC" id="fig|754093.4.peg.3562"/>
<gene>
    <name evidence="1" type="ORF">Asd1617_03662</name>
</gene>
<dbReference type="Proteomes" id="UP000031647">
    <property type="component" value="Chromosome"/>
</dbReference>
<accession>A0A0A6ZXD5</accession>
<proteinExistence type="predicted"/>
<evidence type="ECO:0000313" key="1">
    <source>
        <dbReference type="EMBL" id="AHA66489.1"/>
    </source>
</evidence>
<dbReference type="AlphaFoldDB" id="A0A0A6ZXD5"/>
<protein>
    <submittedName>
        <fullName evidence="1">Uncharacterized protein</fullName>
    </submittedName>
</protein>
<dbReference type="EMBL" id="CP006736">
    <property type="protein sequence ID" value="AHA66489.1"/>
    <property type="molecule type" value="Genomic_DNA"/>
</dbReference>
<name>A0A0A6ZXD5_SHIDY</name>
<sequence length="35" mass="4334">MAVFCFLKKSEFTFLSNIFYRLVYFNIEQDLFIFV</sequence>
<dbReference type="KEGG" id="sdz:Asd1617_03662"/>
<reference evidence="1 2" key="1">
    <citation type="submission" date="2013-09" db="EMBL/GenBank/DDBJ databases">
        <title>Comparative genomics of Sd1617 to representative strains in evaluating its pathogenesis.</title>
        <authorList>
            <person name="Aksomboon Vongsawan A."/>
            <person name="Kapatral V."/>
            <person name="Vaisvil B."/>
            <person name="Serichantalergs O."/>
            <person name="Hale T.L."/>
            <person name="Mason C.J."/>
        </authorList>
    </citation>
    <scope>NUCLEOTIDE SEQUENCE [LARGE SCALE GENOMIC DNA]</scope>
    <source>
        <strain evidence="1 2">1617</strain>
    </source>
</reference>
<evidence type="ECO:0000313" key="2">
    <source>
        <dbReference type="Proteomes" id="UP000031647"/>
    </source>
</evidence>
<organism evidence="1 2">
    <name type="scientific">Shigella dysenteriae 1617</name>
    <dbReference type="NCBI Taxonomy" id="754093"/>
    <lineage>
        <taxon>Bacteria</taxon>
        <taxon>Pseudomonadati</taxon>
        <taxon>Pseudomonadota</taxon>
        <taxon>Gammaproteobacteria</taxon>
        <taxon>Enterobacterales</taxon>
        <taxon>Enterobacteriaceae</taxon>
        <taxon>Shigella</taxon>
    </lineage>
</organism>
<dbReference type="HOGENOM" id="CLU_3367322_0_0_6"/>